<dbReference type="PIRSF" id="PIRSF033328">
    <property type="entry name" value="Phest_Mll4975"/>
    <property type="match status" value="1"/>
</dbReference>
<organism evidence="1 2">
    <name type="scientific">Rhizobium altiplani</name>
    <dbReference type="NCBI Taxonomy" id="1864509"/>
    <lineage>
        <taxon>Bacteria</taxon>
        <taxon>Pseudomonadati</taxon>
        <taxon>Pseudomonadota</taxon>
        <taxon>Alphaproteobacteria</taxon>
        <taxon>Hyphomicrobiales</taxon>
        <taxon>Rhizobiaceae</taxon>
        <taxon>Rhizobium/Agrobacterium group</taxon>
        <taxon>Rhizobium</taxon>
    </lineage>
</organism>
<name>A0A109JR85_9HYPH</name>
<dbReference type="Proteomes" id="UP000068164">
    <property type="component" value="Unassembled WGS sequence"/>
</dbReference>
<evidence type="ECO:0000313" key="2">
    <source>
        <dbReference type="Proteomes" id="UP000068164"/>
    </source>
</evidence>
<dbReference type="AlphaFoldDB" id="A0A109JR85"/>
<keyword evidence="2" id="KW-1185">Reference proteome</keyword>
<dbReference type="RefSeq" id="WP_018857513.1">
    <property type="nucleotide sequence ID" value="NZ_JBBNAS010000291.1"/>
</dbReference>
<evidence type="ECO:0000313" key="1">
    <source>
        <dbReference type="EMBL" id="KWV53429.1"/>
    </source>
</evidence>
<dbReference type="InterPro" id="IPR009389">
    <property type="entry name" value="DUF1045"/>
</dbReference>
<gene>
    <name evidence="1" type="ORF">AS026_01190</name>
</gene>
<dbReference type="Pfam" id="PF06299">
    <property type="entry name" value="DUF1045"/>
    <property type="match status" value="1"/>
</dbReference>
<dbReference type="EMBL" id="LNCD01000065">
    <property type="protein sequence ID" value="KWV53429.1"/>
    <property type="molecule type" value="Genomic_DNA"/>
</dbReference>
<comment type="caution">
    <text evidence="1">The sequence shown here is derived from an EMBL/GenBank/DDBJ whole genome shotgun (WGS) entry which is preliminary data.</text>
</comment>
<evidence type="ECO:0008006" key="3">
    <source>
        <dbReference type="Google" id="ProtNLM"/>
    </source>
</evidence>
<proteinExistence type="predicted"/>
<accession>A0A109JR85</accession>
<sequence>MRYAICFTPAASDPLSHVAANWLGRNVFSGEMVEPTAIRGLSIHEIAFHTALPRRYGFQGVLKAPFRLAADVTEAQLLRDLMRFCGTLTPFHIHQLEVARLGVFYSLVPSRPCEHVHYLSSAVVQEFDRFRAPLSEAEIERTDPGGLSAAQFANLYRWGSPFVMDEFRFHMPLTGPVSHCDMPRVEQALRNAFEPVLADPVKVANVALMVEEGNGGPFSVHSLHPMGKVSARRDRVPTLA</sequence>
<dbReference type="OrthoDB" id="4954742at2"/>
<protein>
    <recommendedName>
        <fullName evidence="3">DUF1045 domain-containing protein</fullName>
    </recommendedName>
</protein>
<reference evidence="1 2" key="1">
    <citation type="submission" date="2015-11" db="EMBL/GenBank/DDBJ databases">
        <title>Draft Genome Sequence of the Strain BR 10423 (Rhizobium sp.) isolated from nodules of Mimosa pudica.</title>
        <authorList>
            <person name="Barauna A.C."/>
            <person name="Zilli J.E."/>
            <person name="Simoes-Araujo J.L."/>
            <person name="Reis V.M."/>
            <person name="James E.K."/>
            <person name="Reis F.B.Jr."/>
            <person name="Rouws L.F."/>
            <person name="Passos S.R."/>
            <person name="Gois S.R."/>
        </authorList>
    </citation>
    <scope>NUCLEOTIDE SEQUENCE [LARGE SCALE GENOMIC DNA]</scope>
    <source>
        <strain evidence="1 2">BR10423</strain>
    </source>
</reference>